<gene>
    <name evidence="2" type="ORF">WJX73_001617</name>
</gene>
<evidence type="ECO:0000256" key="1">
    <source>
        <dbReference type="SAM" id="MobiDB-lite"/>
    </source>
</evidence>
<keyword evidence="3" id="KW-1185">Reference proteome</keyword>
<sequence>MAHRGAASGLRAQECVGLCRANSCPSTRRTSSTPILRRAGSQLLSSSSLRPRCEVLRCTEDEAASSGSPCWYERSQQELPSEESAPSTSGRDHSDNRTLPVMHTPFNAHAGFKCEGMWDGSDEGFTPFPSNLPTGGGADSLPSHDLFRSSLHYMGVQEEGDSWRCLSQVWVLLFGVGTRETEGIYSLRANSRDTGMPQDTIVAFEDADDAHRYAGLLEATMEHVPLVSPINVQELLDFCQDAGYKCRLEQCGTMLYPPDYNISMTDWERSLRLREGHFEVLDTEPERLPECSSASDDSFNHSGSQGVPEDMPQLHNNAGVAPPVSDIEDARARLERQWA</sequence>
<evidence type="ECO:0000313" key="2">
    <source>
        <dbReference type="EMBL" id="KAK9814897.1"/>
    </source>
</evidence>
<dbReference type="Pfam" id="PF11360">
    <property type="entry name" value="DUF3110"/>
    <property type="match status" value="1"/>
</dbReference>
<dbReference type="InterPro" id="IPR021503">
    <property type="entry name" value="DUF3110"/>
</dbReference>
<name>A0AAW1Q287_9CHLO</name>
<feature type="region of interest" description="Disordered" evidence="1">
    <location>
        <begin position="283"/>
        <end position="327"/>
    </location>
</feature>
<feature type="compositionally biased region" description="Polar residues" evidence="1">
    <location>
        <begin position="292"/>
        <end position="305"/>
    </location>
</feature>
<accession>A0AAW1Q287</accession>
<reference evidence="2 3" key="1">
    <citation type="journal article" date="2024" name="Nat. Commun.">
        <title>Phylogenomics reveals the evolutionary origins of lichenization in chlorophyte algae.</title>
        <authorList>
            <person name="Puginier C."/>
            <person name="Libourel C."/>
            <person name="Otte J."/>
            <person name="Skaloud P."/>
            <person name="Haon M."/>
            <person name="Grisel S."/>
            <person name="Petersen M."/>
            <person name="Berrin J.G."/>
            <person name="Delaux P.M."/>
            <person name="Dal Grande F."/>
            <person name="Keller J."/>
        </authorList>
    </citation>
    <scope>NUCLEOTIDE SEQUENCE [LARGE SCALE GENOMIC DNA]</scope>
    <source>
        <strain evidence="2 3">SAG 2036</strain>
    </source>
</reference>
<dbReference type="Proteomes" id="UP001465755">
    <property type="component" value="Unassembled WGS sequence"/>
</dbReference>
<organism evidence="2 3">
    <name type="scientific">Symbiochloris irregularis</name>
    <dbReference type="NCBI Taxonomy" id="706552"/>
    <lineage>
        <taxon>Eukaryota</taxon>
        <taxon>Viridiplantae</taxon>
        <taxon>Chlorophyta</taxon>
        <taxon>core chlorophytes</taxon>
        <taxon>Trebouxiophyceae</taxon>
        <taxon>Trebouxiales</taxon>
        <taxon>Trebouxiaceae</taxon>
        <taxon>Symbiochloris</taxon>
    </lineage>
</organism>
<comment type="caution">
    <text evidence="2">The sequence shown here is derived from an EMBL/GenBank/DDBJ whole genome shotgun (WGS) entry which is preliminary data.</text>
</comment>
<dbReference type="EMBL" id="JALJOQ010000001">
    <property type="protein sequence ID" value="KAK9814897.1"/>
    <property type="molecule type" value="Genomic_DNA"/>
</dbReference>
<evidence type="ECO:0000313" key="3">
    <source>
        <dbReference type="Proteomes" id="UP001465755"/>
    </source>
</evidence>
<protein>
    <submittedName>
        <fullName evidence="2">Uncharacterized protein</fullName>
    </submittedName>
</protein>
<dbReference type="AlphaFoldDB" id="A0AAW1Q287"/>
<feature type="region of interest" description="Disordered" evidence="1">
    <location>
        <begin position="65"/>
        <end position="102"/>
    </location>
</feature>
<proteinExistence type="predicted"/>